<reference evidence="1 2" key="1">
    <citation type="submission" date="2018-07" db="EMBL/GenBank/DDBJ databases">
        <title>Complete genome sequencing of Ornithinimicrobium sp. AMA3305.</title>
        <authorList>
            <person name="Bae J.-W."/>
        </authorList>
    </citation>
    <scope>NUCLEOTIDE SEQUENCE [LARGE SCALE GENOMIC DNA]</scope>
    <source>
        <strain evidence="1 2">AMA3305</strain>
    </source>
</reference>
<protein>
    <submittedName>
        <fullName evidence="1">Uncharacterized protein</fullName>
    </submittedName>
</protein>
<proteinExistence type="predicted"/>
<evidence type="ECO:0000313" key="1">
    <source>
        <dbReference type="EMBL" id="AXH97858.1"/>
    </source>
</evidence>
<dbReference type="OrthoDB" id="7573292at2"/>
<gene>
    <name evidence="1" type="ORF">DV701_02670</name>
</gene>
<sequence>MSLGGAGAGWQRARSRCTTCGAEGLLDEGYLEDTGQGARGYVRWVRGARDTSAFGGFSTMGNQRLLVRAFRCRECNHLELFAEPNE</sequence>
<name>A0A345NS50_9MICO</name>
<dbReference type="AlphaFoldDB" id="A0A345NS50"/>
<keyword evidence="2" id="KW-1185">Reference proteome</keyword>
<dbReference type="Proteomes" id="UP000253790">
    <property type="component" value="Chromosome"/>
</dbReference>
<organism evidence="1 2">
    <name type="scientific">Ornithinimicrobium avium</name>
    <dbReference type="NCBI Taxonomy" id="2283195"/>
    <lineage>
        <taxon>Bacteria</taxon>
        <taxon>Bacillati</taxon>
        <taxon>Actinomycetota</taxon>
        <taxon>Actinomycetes</taxon>
        <taxon>Micrococcales</taxon>
        <taxon>Ornithinimicrobiaceae</taxon>
        <taxon>Ornithinimicrobium</taxon>
    </lineage>
</organism>
<dbReference type="EMBL" id="CP031229">
    <property type="protein sequence ID" value="AXH97858.1"/>
    <property type="molecule type" value="Genomic_DNA"/>
</dbReference>
<dbReference type="KEGG" id="orn:DV701_02670"/>
<accession>A0A345NS50</accession>
<evidence type="ECO:0000313" key="2">
    <source>
        <dbReference type="Proteomes" id="UP000253790"/>
    </source>
</evidence>